<accession>A0A068QZV8</accession>
<proteinExistence type="predicted"/>
<dbReference type="GO" id="GO:0008233">
    <property type="term" value="F:peptidase activity"/>
    <property type="evidence" value="ECO:0007669"/>
    <property type="project" value="UniProtKB-KW"/>
</dbReference>
<dbReference type="EMBL" id="FO704551">
    <property type="protein sequence ID" value="CDG20582.1"/>
    <property type="molecule type" value="Genomic_DNA"/>
</dbReference>
<dbReference type="HOGENOM" id="CLU_097078_2_1_6"/>
<dbReference type="OrthoDB" id="64791at2"/>
<dbReference type="Pfam" id="PF04586">
    <property type="entry name" value="Peptidase_S78"/>
    <property type="match status" value="1"/>
</dbReference>
<name>A0A068QZV8_9GAMM</name>
<gene>
    <name evidence="5" type="ORF">XPG1_0927</name>
</gene>
<keyword evidence="6" id="KW-1185">Reference proteome</keyword>
<dbReference type="NCBIfam" id="TIGR01543">
    <property type="entry name" value="proheadase_HK97"/>
    <property type="match status" value="1"/>
</dbReference>
<reference evidence="5 6" key="1">
    <citation type="submission" date="2013-07" db="EMBL/GenBank/DDBJ databases">
        <authorList>
            <person name="Genoscope - CEA"/>
        </authorList>
    </citation>
    <scope>NUCLEOTIDE SEQUENCE [LARGE SCALE GENOMIC DNA]</scope>
    <source>
        <strain evidence="5 6">G6</strain>
    </source>
</reference>
<evidence type="ECO:0000256" key="1">
    <source>
        <dbReference type="ARBA" id="ARBA00022612"/>
    </source>
</evidence>
<evidence type="ECO:0000259" key="4">
    <source>
        <dbReference type="Pfam" id="PF04586"/>
    </source>
</evidence>
<dbReference type="STRING" id="1354304.XPG1_0927"/>
<dbReference type="InterPro" id="IPR006433">
    <property type="entry name" value="Prohead_protease"/>
</dbReference>
<evidence type="ECO:0000313" key="5">
    <source>
        <dbReference type="EMBL" id="CDG20582.1"/>
    </source>
</evidence>
<protein>
    <submittedName>
        <fullName evidence="5">Capsid protease</fullName>
    </submittedName>
</protein>
<keyword evidence="3" id="KW-0378">Hydrolase</keyword>
<dbReference type="RefSeq" id="WP_045957946.1">
    <property type="nucleotide sequence ID" value="NZ_FO704551.1"/>
</dbReference>
<organism evidence="5 6">
    <name type="scientific">Xenorhabdus poinarii G6</name>
    <dbReference type="NCBI Taxonomy" id="1354304"/>
    <lineage>
        <taxon>Bacteria</taxon>
        <taxon>Pseudomonadati</taxon>
        <taxon>Pseudomonadota</taxon>
        <taxon>Gammaproteobacteria</taxon>
        <taxon>Enterobacterales</taxon>
        <taxon>Morganellaceae</taxon>
        <taxon>Xenorhabdus</taxon>
    </lineage>
</organism>
<keyword evidence="1" id="KW-1188">Viral release from host cell</keyword>
<dbReference type="Proteomes" id="UP000032735">
    <property type="component" value="Chromosome"/>
</dbReference>
<dbReference type="AlphaFoldDB" id="A0A068QZV8"/>
<dbReference type="InterPro" id="IPR054613">
    <property type="entry name" value="Peptidase_S78_dom"/>
</dbReference>
<feature type="domain" description="Prohead serine protease" evidence="4">
    <location>
        <begin position="13"/>
        <end position="167"/>
    </location>
</feature>
<evidence type="ECO:0000313" key="6">
    <source>
        <dbReference type="Proteomes" id="UP000032735"/>
    </source>
</evidence>
<sequence length="199" mass="22624">MSNREMRCYSGEVRAEQLENQPTRIVGYGSVFNSRSEPLWGFREIIKPGAFDEVLNDDIRGLFNHDPNFILGRSTSGTLTVSVDERGLQYDIAAPDTQTIRDLVLAPMQRGDINQSSFAFRVARDGERWYEDEEGIVIREIHKLSRLYDVSPVTYPAYQEADSAVRSLNAWKEARSGGELQKAINQKLARERILNLLNA</sequence>
<dbReference type="GO" id="GO:0006508">
    <property type="term" value="P:proteolysis"/>
    <property type="evidence" value="ECO:0007669"/>
    <property type="project" value="UniProtKB-KW"/>
</dbReference>
<dbReference type="KEGG" id="xpo:XPG1_0927"/>
<evidence type="ECO:0000256" key="2">
    <source>
        <dbReference type="ARBA" id="ARBA00022670"/>
    </source>
</evidence>
<evidence type="ECO:0000256" key="3">
    <source>
        <dbReference type="ARBA" id="ARBA00022801"/>
    </source>
</evidence>
<keyword evidence="2 5" id="KW-0645">Protease</keyword>